<sequence length="379" mass="40785">MFELLQPAADSERITQLIGSTGYDFVDAWIQAKPELRQLDQLEHVDPSPRPASIDLNDDATVEAHSSYAIYPWRRTIVRLPESDIFYRLKSARNRHLLTYAEQEAWQHATIAVAGLSVGSAALIACGLTGARKFHVADPDDLAITNLNRLAGSVCDLGRSKLELARRRLLEADPYTALTAFAQGYAPDIAAAFLGTDADAVQVVIEEIDDVAMKIDMRRRARAAGIPVVSATDIGDNVVLDIERFDLDPAYPIFHGRGENFADGDADDPTQRLSMAAAIVGDSLTPRMAFSASQINRSISSWPQLGSTAQMAGALAATAARMIVCRGAVPSGRYHIEVDRILLDSAADGTGAWNELEPSVLAAMIAGARVDTAASVDSP</sequence>
<name>A0A848KSS8_9ACTN</name>
<dbReference type="PANTHER" id="PTHR43267">
    <property type="entry name" value="TRNA THREONYLCARBAMOYLADENOSINE DEHYDRATASE"/>
    <property type="match status" value="1"/>
</dbReference>
<dbReference type="CDD" id="cd01483">
    <property type="entry name" value="E1_enzyme_family"/>
    <property type="match status" value="1"/>
</dbReference>
<proteinExistence type="predicted"/>
<dbReference type="GO" id="GO:0061504">
    <property type="term" value="P:cyclic threonylcarbamoyladenosine biosynthetic process"/>
    <property type="evidence" value="ECO:0007669"/>
    <property type="project" value="TreeGrafter"/>
</dbReference>
<dbReference type="RefSeq" id="WP_170193724.1">
    <property type="nucleotide sequence ID" value="NZ_JABBNB010000007.1"/>
</dbReference>
<dbReference type="InterPro" id="IPR035985">
    <property type="entry name" value="Ubiquitin-activating_enz"/>
</dbReference>
<evidence type="ECO:0000313" key="2">
    <source>
        <dbReference type="EMBL" id="NMO01209.1"/>
    </source>
</evidence>
<dbReference type="Gene3D" id="3.40.50.720">
    <property type="entry name" value="NAD(P)-binding Rossmann-like Domain"/>
    <property type="match status" value="1"/>
</dbReference>
<organism evidence="2 3">
    <name type="scientific">Gordonia asplenii</name>
    <dbReference type="NCBI Taxonomy" id="2725283"/>
    <lineage>
        <taxon>Bacteria</taxon>
        <taxon>Bacillati</taxon>
        <taxon>Actinomycetota</taxon>
        <taxon>Actinomycetes</taxon>
        <taxon>Mycobacteriales</taxon>
        <taxon>Gordoniaceae</taxon>
        <taxon>Gordonia</taxon>
    </lineage>
</organism>
<feature type="domain" description="THIF-type NAD/FAD binding fold" evidence="1">
    <location>
        <begin position="97"/>
        <end position="234"/>
    </location>
</feature>
<keyword evidence="3" id="KW-1185">Reference proteome</keyword>
<reference evidence="2 3" key="1">
    <citation type="submission" date="2020-04" db="EMBL/GenBank/DDBJ databases">
        <title>Gordonia sp. nov. TBRC 11910.</title>
        <authorList>
            <person name="Suriyachadkun C."/>
        </authorList>
    </citation>
    <scope>NUCLEOTIDE SEQUENCE [LARGE SCALE GENOMIC DNA]</scope>
    <source>
        <strain evidence="2 3">TBRC 11910</strain>
    </source>
</reference>
<evidence type="ECO:0000313" key="3">
    <source>
        <dbReference type="Proteomes" id="UP000550729"/>
    </source>
</evidence>
<dbReference type="EMBL" id="JABBNB010000007">
    <property type="protein sequence ID" value="NMO01209.1"/>
    <property type="molecule type" value="Genomic_DNA"/>
</dbReference>
<comment type="caution">
    <text evidence="2">The sequence shown here is derived from an EMBL/GenBank/DDBJ whole genome shotgun (WGS) entry which is preliminary data.</text>
</comment>
<protein>
    <submittedName>
        <fullName evidence="2">Thiamine biosynthesis protein ThiF</fullName>
    </submittedName>
</protein>
<dbReference type="InterPro" id="IPR000594">
    <property type="entry name" value="ThiF_NAD_FAD-bd"/>
</dbReference>
<dbReference type="GO" id="GO:0008641">
    <property type="term" value="F:ubiquitin-like modifier activating enzyme activity"/>
    <property type="evidence" value="ECO:0007669"/>
    <property type="project" value="InterPro"/>
</dbReference>
<dbReference type="Proteomes" id="UP000550729">
    <property type="component" value="Unassembled WGS sequence"/>
</dbReference>
<dbReference type="InterPro" id="IPR045886">
    <property type="entry name" value="ThiF/MoeB/HesA"/>
</dbReference>
<gene>
    <name evidence="2" type="ORF">HH308_08260</name>
</gene>
<dbReference type="PANTHER" id="PTHR43267:SF3">
    <property type="entry name" value="THIF PROTEIN"/>
    <property type="match status" value="1"/>
</dbReference>
<dbReference type="SUPFAM" id="SSF69572">
    <property type="entry name" value="Activating enzymes of the ubiquitin-like proteins"/>
    <property type="match status" value="1"/>
</dbReference>
<dbReference type="GO" id="GO:0061503">
    <property type="term" value="F:tRNA threonylcarbamoyladenosine dehydratase"/>
    <property type="evidence" value="ECO:0007669"/>
    <property type="project" value="TreeGrafter"/>
</dbReference>
<evidence type="ECO:0000259" key="1">
    <source>
        <dbReference type="Pfam" id="PF00899"/>
    </source>
</evidence>
<dbReference type="Pfam" id="PF00899">
    <property type="entry name" value="ThiF"/>
    <property type="match status" value="1"/>
</dbReference>
<dbReference type="AlphaFoldDB" id="A0A848KSS8"/>
<accession>A0A848KSS8</accession>